<gene>
    <name evidence="2" type="primary">AlNc14C70G4838</name>
    <name evidence="2" type="ORF">ALNC14_055400</name>
</gene>
<evidence type="ECO:0000313" key="2">
    <source>
        <dbReference type="EMBL" id="CCA19397.1"/>
    </source>
</evidence>
<dbReference type="HOGENOM" id="CLU_800270_0_0_1"/>
<feature type="region of interest" description="Disordered" evidence="1">
    <location>
        <begin position="226"/>
        <end position="255"/>
    </location>
</feature>
<organism evidence="2">
    <name type="scientific">Albugo laibachii Nc14</name>
    <dbReference type="NCBI Taxonomy" id="890382"/>
    <lineage>
        <taxon>Eukaryota</taxon>
        <taxon>Sar</taxon>
        <taxon>Stramenopiles</taxon>
        <taxon>Oomycota</taxon>
        <taxon>Peronosporomycetes</taxon>
        <taxon>Albuginales</taxon>
        <taxon>Albuginaceae</taxon>
        <taxon>Albugo</taxon>
    </lineage>
</organism>
<reference evidence="2" key="1">
    <citation type="journal article" date="2011" name="PLoS Biol.">
        <title>Gene gain and loss during evolution of obligate parasitism in the white rust pathogen of Arabidopsis thaliana.</title>
        <authorList>
            <person name="Kemen E."/>
            <person name="Gardiner A."/>
            <person name="Schultz-Larsen T."/>
            <person name="Kemen A.C."/>
            <person name="Balmuth A.L."/>
            <person name="Robert-Seilaniantz A."/>
            <person name="Bailey K."/>
            <person name="Holub E."/>
            <person name="Studholme D.J."/>
            <person name="Maclean D."/>
            <person name="Jones J.D."/>
        </authorList>
    </citation>
    <scope>NUCLEOTIDE SEQUENCE</scope>
</reference>
<protein>
    <submittedName>
        <fullName evidence="2">AlNc14C70G4838 protein</fullName>
    </submittedName>
</protein>
<proteinExistence type="predicted"/>
<dbReference type="AlphaFoldDB" id="F0WDW9"/>
<feature type="region of interest" description="Disordered" evidence="1">
    <location>
        <begin position="1"/>
        <end position="24"/>
    </location>
</feature>
<sequence>MHTITTTRPCTCSKRTSSPNRLSHGVSLRYPEMHWRFTKLQSASEYVSKASRTAVEDEPQTTSRCDDLYKQLDHPFNLSTLSDSGQHDPKAEALREMQLIASSFPEQNDPEKSANLTSAFKHHRPPIDTIGDPVLNCVRTVFKRMGHKVVEKQVAIPERTMADPIDPSDSPCTQGIDLAKVEAGNYLEPSPLTLKRAWGDCEVLIADSSIKSVNICSNTAPSPVRALRSGNGRRVLSPPNASKPRSKFEENTQTTTTRRARYGPWYVPQGQWWQLYSAQGKLQLQTDFDAAIDTVDALPTIKVPEFHQQNQRKLARLKAEVPATYIGREYRSHIVARGLVLPAYLRS</sequence>
<accession>F0WDW9</accession>
<dbReference type="EMBL" id="FR824115">
    <property type="protein sequence ID" value="CCA19397.1"/>
    <property type="molecule type" value="Genomic_DNA"/>
</dbReference>
<feature type="compositionally biased region" description="Polar residues" evidence="1">
    <location>
        <begin position="1"/>
        <end position="21"/>
    </location>
</feature>
<name>F0WDW9_9STRA</name>
<reference evidence="2" key="2">
    <citation type="submission" date="2011-02" db="EMBL/GenBank/DDBJ databases">
        <authorList>
            <person name="MacLean D."/>
        </authorList>
    </citation>
    <scope>NUCLEOTIDE SEQUENCE</scope>
</reference>
<evidence type="ECO:0000256" key="1">
    <source>
        <dbReference type="SAM" id="MobiDB-lite"/>
    </source>
</evidence>